<dbReference type="KEGG" id="axl:AXY_23150"/>
<accession>K0J4Y6</accession>
<sequence length="51" mass="5935">MCDWGAWYIAKSTISSRASELMYQFKPIKLQQCSIKNEYVKVIKKYLASQG</sequence>
<evidence type="ECO:0000313" key="2">
    <source>
        <dbReference type="Proteomes" id="UP000006294"/>
    </source>
</evidence>
<reference evidence="1 2" key="1">
    <citation type="submission" date="2011-01" db="EMBL/GenBank/DDBJ databases">
        <title>Whole genome sequence of Amphibacillus xylinus NBRC 15112.</title>
        <authorList>
            <person name="Nakazawa H."/>
            <person name="Katano Y."/>
            <person name="Nakamura S."/>
            <person name="Sasagawa M."/>
            <person name="Fukada J."/>
            <person name="Arai T."/>
            <person name="Sasakura N."/>
            <person name="Mochizuki D."/>
            <person name="Hosoyama A."/>
            <person name="Harada K."/>
            <person name="Horikawa H."/>
            <person name="Kato Y."/>
            <person name="Harada T."/>
            <person name="Sasaki K."/>
            <person name="Sekiguchi M."/>
            <person name="Hodoyama M."/>
            <person name="Nishiko R."/>
            <person name="Narita H."/>
            <person name="Hanamaki A."/>
            <person name="Hata C."/>
            <person name="Konno Y."/>
            <person name="Niimura Y."/>
            <person name="Yamazaki S."/>
            <person name="Fujita N."/>
        </authorList>
    </citation>
    <scope>NUCLEOTIDE SEQUENCE [LARGE SCALE GENOMIC DNA]</scope>
    <source>
        <strain evidence="2">ATCC 51415 / DSM 6626 / JCM 7361 / LMG 17667 / NBRC 15112 / Ep01</strain>
    </source>
</reference>
<dbReference type="AlphaFoldDB" id="K0J4Y6"/>
<organism evidence="1 2">
    <name type="scientific">Amphibacillus xylanus (strain ATCC 51415 / DSM 6626 / JCM 7361 / LMG 17667 / NBRC 15112 / Ep01)</name>
    <dbReference type="NCBI Taxonomy" id="698758"/>
    <lineage>
        <taxon>Bacteria</taxon>
        <taxon>Bacillati</taxon>
        <taxon>Bacillota</taxon>
        <taxon>Bacilli</taxon>
        <taxon>Bacillales</taxon>
        <taxon>Bacillaceae</taxon>
        <taxon>Amphibacillus</taxon>
    </lineage>
</organism>
<evidence type="ECO:0000313" key="1">
    <source>
        <dbReference type="EMBL" id="BAM48447.1"/>
    </source>
</evidence>
<protein>
    <submittedName>
        <fullName evidence="1">Uncharacterized protein</fullName>
    </submittedName>
</protein>
<dbReference type="HOGENOM" id="CLU_3094847_0_0_9"/>
<name>K0J4Y6_AMPXN</name>
<dbReference type="Proteomes" id="UP000006294">
    <property type="component" value="Chromosome"/>
</dbReference>
<gene>
    <name evidence="1" type="ordered locus">AXY_23150</name>
</gene>
<dbReference type="EMBL" id="AP012050">
    <property type="protein sequence ID" value="BAM48447.1"/>
    <property type="molecule type" value="Genomic_DNA"/>
</dbReference>
<proteinExistence type="predicted"/>
<keyword evidence="2" id="KW-1185">Reference proteome</keyword>